<dbReference type="GO" id="GO:0097367">
    <property type="term" value="F:carbohydrate derivative binding"/>
    <property type="evidence" value="ECO:0007669"/>
    <property type="project" value="InterPro"/>
</dbReference>
<name>A0A7C2TKT1_9BACT</name>
<feature type="site" description="Catalytically relevant" evidence="6">
    <location>
        <position position="110"/>
    </location>
</feature>
<protein>
    <submittedName>
        <fullName evidence="10">KpsF/GutQ family sugar-phosphate isomerase</fullName>
    </submittedName>
</protein>
<dbReference type="InterPro" id="IPR035474">
    <property type="entry name" value="SIS_Kpsf"/>
</dbReference>
<dbReference type="PANTHER" id="PTHR42745:SF1">
    <property type="entry name" value="ARABINOSE 5-PHOSPHATE ISOMERASE KDSD"/>
    <property type="match status" value="1"/>
</dbReference>
<dbReference type="AlphaFoldDB" id="A0A7C2TKT1"/>
<dbReference type="InterPro" id="IPR001347">
    <property type="entry name" value="SIS_dom"/>
</dbReference>
<dbReference type="PANTHER" id="PTHR42745">
    <property type="match status" value="1"/>
</dbReference>
<sequence length="336" mass="35176">MAETTTAITTGIAQAREVLRLEAEGILAVIEQVGEDFERAVEMIMACPTRLIVTGIGKSGIIGQKIAATLNSTGTPAFFLHPVEAMHGDLGIVDPRDVILAISYSGETAELNMLLPTLKKRGAGIIAMTGRRESSLASGADAVLTVAVPREACPLGLAPTASTTASLALGDALAVVLLNRKKFDACDFRRNHPGGSLGERLKVRVSEVMLTGAEIPRVRISATLAEAVAELNRKNLGAVLVMAADDQEMLGILTDGDLRRMVAGGGQGTAGNAPTLAEVMTAAPKSIAADLLAADALSIMQNHEVTVLPVTDGERRLVGILHLQDMIGKGEFRFLV</sequence>
<comment type="similarity">
    <text evidence="1 4">Belongs to the SIS family. GutQ/KpsF subfamily.</text>
</comment>
<dbReference type="GO" id="GO:0046872">
    <property type="term" value="F:metal ion binding"/>
    <property type="evidence" value="ECO:0007669"/>
    <property type="project" value="UniProtKB-KW"/>
</dbReference>
<keyword evidence="3 7" id="KW-0129">CBS domain</keyword>
<dbReference type="InterPro" id="IPR050986">
    <property type="entry name" value="GutQ/KpsF_isomerases"/>
</dbReference>
<feature type="site" description="Catalytically relevant" evidence="6">
    <location>
        <position position="151"/>
    </location>
</feature>
<feature type="domain" description="SIS" evidence="9">
    <location>
        <begin position="40"/>
        <end position="183"/>
    </location>
</feature>
<dbReference type="InterPro" id="IPR046348">
    <property type="entry name" value="SIS_dom_sf"/>
</dbReference>
<dbReference type="InterPro" id="IPR000644">
    <property type="entry name" value="CBS_dom"/>
</dbReference>
<keyword evidence="5" id="KW-0479">Metal-binding</keyword>
<gene>
    <name evidence="10" type="ORF">ENN98_00570</name>
</gene>
<dbReference type="Pfam" id="PF00571">
    <property type="entry name" value="CBS"/>
    <property type="match status" value="2"/>
</dbReference>
<feature type="binding site" evidence="5">
    <location>
        <position position="81"/>
    </location>
    <ligand>
        <name>Zn(2+)</name>
        <dbReference type="ChEBI" id="CHEBI:29105"/>
    </ligand>
</feature>
<reference evidence="10" key="1">
    <citation type="journal article" date="2020" name="mSystems">
        <title>Genome- and Community-Level Interaction Insights into Carbon Utilization and Element Cycling Functions of Hydrothermarchaeota in Hydrothermal Sediment.</title>
        <authorList>
            <person name="Zhou Z."/>
            <person name="Liu Y."/>
            <person name="Xu W."/>
            <person name="Pan J."/>
            <person name="Luo Z.H."/>
            <person name="Li M."/>
        </authorList>
    </citation>
    <scope>NUCLEOTIDE SEQUENCE [LARGE SCALE GENOMIC DNA]</scope>
    <source>
        <strain evidence="10">SpSt-1224</strain>
    </source>
</reference>
<dbReference type="Gene3D" id="3.10.580.10">
    <property type="entry name" value="CBS-domain"/>
    <property type="match status" value="1"/>
</dbReference>
<accession>A0A7C2TKT1</accession>
<keyword evidence="5" id="KW-0862">Zinc</keyword>
<evidence type="ECO:0000259" key="8">
    <source>
        <dbReference type="PROSITE" id="PS51371"/>
    </source>
</evidence>
<dbReference type="GO" id="GO:0005975">
    <property type="term" value="P:carbohydrate metabolic process"/>
    <property type="evidence" value="ECO:0007669"/>
    <property type="project" value="InterPro"/>
</dbReference>
<evidence type="ECO:0000313" key="10">
    <source>
        <dbReference type="EMBL" id="HET97202.1"/>
    </source>
</evidence>
<dbReference type="FunFam" id="3.40.50.10490:FF:000011">
    <property type="entry name" value="Arabinose 5-phosphate isomerase"/>
    <property type="match status" value="1"/>
</dbReference>
<organism evidence="10">
    <name type="scientific">Desulfurivibrio alkaliphilus</name>
    <dbReference type="NCBI Taxonomy" id="427923"/>
    <lineage>
        <taxon>Bacteria</taxon>
        <taxon>Pseudomonadati</taxon>
        <taxon>Thermodesulfobacteriota</taxon>
        <taxon>Desulfobulbia</taxon>
        <taxon>Desulfobulbales</taxon>
        <taxon>Desulfobulbaceae</taxon>
        <taxon>Desulfurivibrio</taxon>
    </lineage>
</organism>
<comment type="caution">
    <text evidence="10">The sequence shown here is derived from an EMBL/GenBank/DDBJ whole genome shotgun (WGS) entry which is preliminary data.</text>
</comment>
<dbReference type="PIRSF" id="PIRSF004692">
    <property type="entry name" value="KdsD_KpsF"/>
    <property type="match status" value="1"/>
</dbReference>
<evidence type="ECO:0000256" key="6">
    <source>
        <dbReference type="PIRSR" id="PIRSR004692-3"/>
    </source>
</evidence>
<dbReference type="Pfam" id="PF01380">
    <property type="entry name" value="SIS"/>
    <property type="match status" value="1"/>
</dbReference>
<evidence type="ECO:0000259" key="9">
    <source>
        <dbReference type="PROSITE" id="PS51464"/>
    </source>
</evidence>
<dbReference type="InterPro" id="IPR004800">
    <property type="entry name" value="KdsD/KpsF-type"/>
</dbReference>
<evidence type="ECO:0000256" key="7">
    <source>
        <dbReference type="PROSITE-ProRule" id="PRU00703"/>
    </source>
</evidence>
<feature type="site" description="Catalytically relevant" evidence="6">
    <location>
        <position position="192"/>
    </location>
</feature>
<dbReference type="EMBL" id="DSDS01000011">
    <property type="protein sequence ID" value="HET97202.1"/>
    <property type="molecule type" value="Genomic_DNA"/>
</dbReference>
<feature type="domain" description="CBS" evidence="8">
    <location>
        <begin position="209"/>
        <end position="269"/>
    </location>
</feature>
<feature type="domain" description="CBS" evidence="8">
    <location>
        <begin position="280"/>
        <end position="336"/>
    </location>
</feature>
<dbReference type="PROSITE" id="PS51464">
    <property type="entry name" value="SIS"/>
    <property type="match status" value="1"/>
</dbReference>
<dbReference type="GO" id="GO:0019146">
    <property type="term" value="F:arabinose-5-phosphate isomerase activity"/>
    <property type="evidence" value="ECO:0007669"/>
    <property type="project" value="UniProtKB-ARBA"/>
</dbReference>
<evidence type="ECO:0000256" key="3">
    <source>
        <dbReference type="ARBA" id="ARBA00023122"/>
    </source>
</evidence>
<dbReference type="Gene3D" id="3.40.50.10490">
    <property type="entry name" value="Glucose-6-phosphate isomerase like protein, domain 1"/>
    <property type="match status" value="1"/>
</dbReference>
<dbReference type="SMART" id="SM00116">
    <property type="entry name" value="CBS"/>
    <property type="match status" value="2"/>
</dbReference>
<evidence type="ECO:0000256" key="5">
    <source>
        <dbReference type="PIRSR" id="PIRSR004692-2"/>
    </source>
</evidence>
<proteinExistence type="inferred from homology"/>
<dbReference type="CDD" id="cd04604">
    <property type="entry name" value="CBS_pair_SIS_assoc"/>
    <property type="match status" value="1"/>
</dbReference>
<dbReference type="NCBIfam" id="TIGR00393">
    <property type="entry name" value="kpsF"/>
    <property type="match status" value="1"/>
</dbReference>
<evidence type="ECO:0000256" key="2">
    <source>
        <dbReference type="ARBA" id="ARBA00022737"/>
    </source>
</evidence>
<dbReference type="SUPFAM" id="SSF53697">
    <property type="entry name" value="SIS domain"/>
    <property type="match status" value="1"/>
</dbReference>
<dbReference type="InterPro" id="IPR046342">
    <property type="entry name" value="CBS_dom_sf"/>
</dbReference>
<keyword evidence="10" id="KW-0413">Isomerase</keyword>
<keyword evidence="2" id="KW-0677">Repeat</keyword>
<dbReference type="GO" id="GO:1901135">
    <property type="term" value="P:carbohydrate derivative metabolic process"/>
    <property type="evidence" value="ECO:0007669"/>
    <property type="project" value="InterPro"/>
</dbReference>
<evidence type="ECO:0000256" key="1">
    <source>
        <dbReference type="ARBA" id="ARBA00008165"/>
    </source>
</evidence>
<dbReference type="Proteomes" id="UP000885986">
    <property type="component" value="Unassembled WGS sequence"/>
</dbReference>
<dbReference type="PROSITE" id="PS51371">
    <property type="entry name" value="CBS"/>
    <property type="match status" value="2"/>
</dbReference>
<dbReference type="CDD" id="cd05014">
    <property type="entry name" value="SIS_Kpsf"/>
    <property type="match status" value="1"/>
</dbReference>
<evidence type="ECO:0000256" key="4">
    <source>
        <dbReference type="PIRNR" id="PIRNR004692"/>
    </source>
</evidence>
<feature type="site" description="Catalytically relevant" evidence="6">
    <location>
        <position position="58"/>
    </location>
</feature>